<evidence type="ECO:0000256" key="1">
    <source>
        <dbReference type="SAM" id="MobiDB-lite"/>
    </source>
</evidence>
<feature type="transmembrane region" description="Helical" evidence="2">
    <location>
        <begin position="20"/>
        <end position="43"/>
    </location>
</feature>
<feature type="domain" description="Alpha/beta-hydrolase catalytic" evidence="3">
    <location>
        <begin position="203"/>
        <end position="348"/>
    </location>
</feature>
<accession>A0ABW6S8E0</accession>
<reference evidence="5 6" key="1">
    <citation type="submission" date="2024-10" db="EMBL/GenBank/DDBJ databases">
        <title>The Natural Products Discovery Center: Release of the First 8490 Sequenced Strains for Exploring Actinobacteria Biosynthetic Diversity.</title>
        <authorList>
            <person name="Kalkreuter E."/>
            <person name="Kautsar S.A."/>
            <person name="Yang D."/>
            <person name="Bader C.D."/>
            <person name="Teijaro C.N."/>
            <person name="Fluegel L."/>
            <person name="Davis C.M."/>
            <person name="Simpson J.R."/>
            <person name="Lauterbach L."/>
            <person name="Steele A.D."/>
            <person name="Gui C."/>
            <person name="Meng S."/>
            <person name="Li G."/>
            <person name="Viehrig K."/>
            <person name="Ye F."/>
            <person name="Su P."/>
            <person name="Kiefer A.F."/>
            <person name="Nichols A."/>
            <person name="Cepeda A.J."/>
            <person name="Yan W."/>
            <person name="Fan B."/>
            <person name="Jiang Y."/>
            <person name="Adhikari A."/>
            <person name="Zheng C.-J."/>
            <person name="Schuster L."/>
            <person name="Cowan T.M."/>
            <person name="Smanski M.J."/>
            <person name="Chevrette M.G."/>
            <person name="De Carvalho L.P.S."/>
            <person name="Shen B."/>
        </authorList>
    </citation>
    <scope>NUCLEOTIDE SEQUENCE [LARGE SCALE GENOMIC DNA]</scope>
    <source>
        <strain evidence="5 6">NPDC002593</strain>
    </source>
</reference>
<dbReference type="EMBL" id="JBIAQY010000010">
    <property type="protein sequence ID" value="MFF3571461.1"/>
    <property type="molecule type" value="Genomic_DNA"/>
</dbReference>
<dbReference type="InterPro" id="IPR027788">
    <property type="entry name" value="Alpha/beta-hydrolase_N_dom"/>
</dbReference>
<feature type="region of interest" description="Disordered" evidence="1">
    <location>
        <begin position="152"/>
        <end position="180"/>
    </location>
</feature>
<evidence type="ECO:0000259" key="4">
    <source>
        <dbReference type="Pfam" id="PF15420"/>
    </source>
</evidence>
<keyword evidence="2" id="KW-0812">Transmembrane</keyword>
<feature type="domain" description="Alpha/beta-hydrolase catalytic" evidence="3">
    <location>
        <begin position="358"/>
        <end position="421"/>
    </location>
</feature>
<evidence type="ECO:0000256" key="2">
    <source>
        <dbReference type="SAM" id="Phobius"/>
    </source>
</evidence>
<keyword evidence="2" id="KW-1133">Transmembrane helix</keyword>
<name>A0ABW6S8E0_9NOCA</name>
<comment type="caution">
    <text evidence="5">The sequence shown here is derived from an EMBL/GenBank/DDBJ whole genome shotgun (WGS) entry which is preliminary data.</text>
</comment>
<protein>
    <submittedName>
        <fullName evidence="5">Alpha/beta-hydrolase family protein</fullName>
    </submittedName>
</protein>
<gene>
    <name evidence="5" type="ORF">ACFYXQ_27145</name>
</gene>
<sequence>MASGAVMSLAPGLLPRTPIAQGLLTGVLVALFVGVAAGVRMVLRHRRSGMEQRWVRIAVAAGCALVVALAVMRAEWWQNRLRAAMGFPDVGVGYWLECAVGALVVAVALIGSARALRWVVRWAMQARNVTLTIVAALAIQIALMPAMADGRRPADARADAPTDSASARQVSESLSGSGESVVDWSSLGTQGRKFMSADAGRSVRVYAGLDSAPDLNSRVALAIRELERSGGLDRSNLVVMAPTGSGWVDEHAVAGLARRFGGDVALVALQYSDAPSWIGYVFGRDAAEQSQRALFTALERRLSDLKHPPRLYIYGQSLGATAGSSVFTDDADQRHRVCAALWAGPPADRVHHAGARILANSSDPVVQWSPELLWHAPNLTDTRPDAPHPPWIPIVGFIQTSVDLLTALTPAPGHGHRYGADQGTALGACN</sequence>
<feature type="compositionally biased region" description="Low complexity" evidence="1">
    <location>
        <begin position="161"/>
        <end position="180"/>
    </location>
</feature>
<keyword evidence="2" id="KW-0472">Membrane</keyword>
<dbReference type="RefSeq" id="WP_387405400.1">
    <property type="nucleotide sequence ID" value="NZ_JBIAQY010000010.1"/>
</dbReference>
<dbReference type="Pfam" id="PF10081">
    <property type="entry name" value="Abhydrolase_9"/>
    <property type="match status" value="2"/>
</dbReference>
<feature type="transmembrane region" description="Helical" evidence="2">
    <location>
        <begin position="55"/>
        <end position="74"/>
    </location>
</feature>
<dbReference type="Pfam" id="PF15420">
    <property type="entry name" value="Abhydrolase_9_N"/>
    <property type="match status" value="1"/>
</dbReference>
<proteinExistence type="predicted"/>
<dbReference type="InterPro" id="IPR027787">
    <property type="entry name" value="Alpha/beta-hydrolase_catalytic"/>
</dbReference>
<dbReference type="Proteomes" id="UP001601992">
    <property type="component" value="Unassembled WGS sequence"/>
</dbReference>
<evidence type="ECO:0000259" key="3">
    <source>
        <dbReference type="Pfam" id="PF10081"/>
    </source>
</evidence>
<evidence type="ECO:0000313" key="6">
    <source>
        <dbReference type="Proteomes" id="UP001601992"/>
    </source>
</evidence>
<feature type="domain" description="Alpha/beta-hydrolase N-terminal" evidence="4">
    <location>
        <begin position="9"/>
        <end position="196"/>
    </location>
</feature>
<evidence type="ECO:0000313" key="5">
    <source>
        <dbReference type="EMBL" id="MFF3571461.1"/>
    </source>
</evidence>
<organism evidence="5 6">
    <name type="scientific">Nocardia jiangxiensis</name>
    <dbReference type="NCBI Taxonomy" id="282685"/>
    <lineage>
        <taxon>Bacteria</taxon>
        <taxon>Bacillati</taxon>
        <taxon>Actinomycetota</taxon>
        <taxon>Actinomycetes</taxon>
        <taxon>Mycobacteriales</taxon>
        <taxon>Nocardiaceae</taxon>
        <taxon>Nocardia</taxon>
    </lineage>
</organism>
<feature type="transmembrane region" description="Helical" evidence="2">
    <location>
        <begin position="94"/>
        <end position="116"/>
    </location>
</feature>
<feature type="transmembrane region" description="Helical" evidence="2">
    <location>
        <begin position="128"/>
        <end position="148"/>
    </location>
</feature>
<keyword evidence="6" id="KW-1185">Reference proteome</keyword>